<gene>
    <name evidence="2" type="ORF">METBISCDRAFT_8505</name>
</gene>
<dbReference type="Pfam" id="PF03134">
    <property type="entry name" value="TB2_DP1_HVA22"/>
    <property type="match status" value="1"/>
</dbReference>
<accession>A0A4P9Z8E9</accession>
<evidence type="ECO:0000313" key="2">
    <source>
        <dbReference type="EMBL" id="RKP28967.1"/>
    </source>
</evidence>
<organism evidence="2 3">
    <name type="scientific">Metschnikowia bicuspidata</name>
    <dbReference type="NCBI Taxonomy" id="27322"/>
    <lineage>
        <taxon>Eukaryota</taxon>
        <taxon>Fungi</taxon>
        <taxon>Dikarya</taxon>
        <taxon>Ascomycota</taxon>
        <taxon>Saccharomycotina</taxon>
        <taxon>Pichiomycetes</taxon>
        <taxon>Metschnikowiaceae</taxon>
        <taxon>Metschnikowia</taxon>
    </lineage>
</organism>
<evidence type="ECO:0000256" key="1">
    <source>
        <dbReference type="SAM" id="Phobius"/>
    </source>
</evidence>
<dbReference type="Proteomes" id="UP000268321">
    <property type="component" value="Unassembled WGS sequence"/>
</dbReference>
<keyword evidence="1" id="KW-0472">Membrane</keyword>
<dbReference type="InterPro" id="IPR004345">
    <property type="entry name" value="TB2_DP1_HVA22"/>
</dbReference>
<name>A0A4P9Z8E9_9ASCO</name>
<proteinExistence type="predicted"/>
<protein>
    <submittedName>
        <fullName evidence="2">Uncharacterized protein</fullName>
    </submittedName>
</protein>
<feature type="non-terminal residue" evidence="2">
    <location>
        <position position="162"/>
    </location>
</feature>
<keyword evidence="1" id="KW-0812">Transmembrane</keyword>
<feature type="transmembrane region" description="Helical" evidence="1">
    <location>
        <begin position="73"/>
        <end position="92"/>
    </location>
</feature>
<feature type="non-terminal residue" evidence="2">
    <location>
        <position position="1"/>
    </location>
</feature>
<dbReference type="AlphaFoldDB" id="A0A4P9Z8E9"/>
<reference evidence="3" key="1">
    <citation type="journal article" date="2018" name="Nat. Microbiol.">
        <title>Leveraging single-cell genomics to expand the fungal tree of life.</title>
        <authorList>
            <person name="Ahrendt S.R."/>
            <person name="Quandt C.A."/>
            <person name="Ciobanu D."/>
            <person name="Clum A."/>
            <person name="Salamov A."/>
            <person name="Andreopoulos B."/>
            <person name="Cheng J.F."/>
            <person name="Woyke T."/>
            <person name="Pelin A."/>
            <person name="Henrissat B."/>
            <person name="Reynolds N.K."/>
            <person name="Benny G.L."/>
            <person name="Smith M.E."/>
            <person name="James T.Y."/>
            <person name="Grigoriev I.V."/>
        </authorList>
    </citation>
    <scope>NUCLEOTIDE SEQUENCE [LARGE SCALE GENOMIC DNA]</scope>
    <source>
        <strain evidence="3">Baker2002</strain>
    </source>
</reference>
<dbReference type="EMBL" id="ML004528">
    <property type="protein sequence ID" value="RKP28967.1"/>
    <property type="molecule type" value="Genomic_DNA"/>
</dbReference>
<keyword evidence="3" id="KW-1185">Reference proteome</keyword>
<dbReference type="OrthoDB" id="434647at2759"/>
<sequence length="162" mass="17994">LTHSLGLTTAYPLFASYWAYTDYTSIATKAGATTLHVGGVAIPVGTMLRRAAAPKDTVEDDTLSFQLLKLHMWFVYWLVTACIAVAEELLFVKALPMFAVARLALSAWLMSPIARFSALRNRATLLTFAESQAQWDAFSRDGCGLVFFQYIVPFLEQQIDAF</sequence>
<evidence type="ECO:0000313" key="3">
    <source>
        <dbReference type="Proteomes" id="UP000268321"/>
    </source>
</evidence>
<keyword evidence="1" id="KW-1133">Transmembrane helix</keyword>